<feature type="transmembrane region" description="Helical" evidence="7">
    <location>
        <begin position="31"/>
        <end position="52"/>
    </location>
</feature>
<keyword evidence="4 7" id="KW-0812">Transmembrane</keyword>
<evidence type="ECO:0000256" key="4">
    <source>
        <dbReference type="ARBA" id="ARBA00022692"/>
    </source>
</evidence>
<evidence type="ECO:0000256" key="3">
    <source>
        <dbReference type="ARBA" id="ARBA00022475"/>
    </source>
</evidence>
<keyword evidence="10" id="KW-1185">Reference proteome</keyword>
<evidence type="ECO:0000256" key="1">
    <source>
        <dbReference type="ARBA" id="ARBA00004651"/>
    </source>
</evidence>
<evidence type="ECO:0000313" key="10">
    <source>
        <dbReference type="Proteomes" id="UP001290455"/>
    </source>
</evidence>
<feature type="domain" description="EamA" evidence="8">
    <location>
        <begin position="151"/>
        <end position="283"/>
    </location>
</feature>
<feature type="transmembrane region" description="Helical" evidence="7">
    <location>
        <begin position="64"/>
        <end position="84"/>
    </location>
</feature>
<evidence type="ECO:0000256" key="7">
    <source>
        <dbReference type="SAM" id="Phobius"/>
    </source>
</evidence>
<reference evidence="9 10" key="1">
    <citation type="submission" date="2023-11" db="EMBL/GenBank/DDBJ databases">
        <title>Bacillus jintuensis, isolated from a mudflat on the Beibu Gulf coast.</title>
        <authorList>
            <person name="Li M."/>
        </authorList>
    </citation>
    <scope>NUCLEOTIDE SEQUENCE [LARGE SCALE GENOMIC DNA]</scope>
    <source>
        <strain evidence="9 10">31A1R</strain>
    </source>
</reference>
<protein>
    <submittedName>
        <fullName evidence="9">DMT family transporter</fullName>
    </submittedName>
</protein>
<dbReference type="Gene3D" id="1.10.3730.20">
    <property type="match status" value="1"/>
</dbReference>
<evidence type="ECO:0000259" key="8">
    <source>
        <dbReference type="Pfam" id="PF00892"/>
    </source>
</evidence>
<feature type="transmembrane region" description="Helical" evidence="7">
    <location>
        <begin position="267"/>
        <end position="288"/>
    </location>
</feature>
<proteinExistence type="inferred from homology"/>
<feature type="transmembrane region" description="Helical" evidence="7">
    <location>
        <begin position="211"/>
        <end position="232"/>
    </location>
</feature>
<feature type="transmembrane region" description="Helical" evidence="7">
    <location>
        <begin position="244"/>
        <end position="261"/>
    </location>
</feature>
<evidence type="ECO:0000256" key="6">
    <source>
        <dbReference type="ARBA" id="ARBA00023136"/>
    </source>
</evidence>
<evidence type="ECO:0000313" key="9">
    <source>
        <dbReference type="EMBL" id="MDZ5470539.1"/>
    </source>
</evidence>
<gene>
    <name evidence="9" type="ORF">SM124_02135</name>
</gene>
<feature type="transmembrane region" description="Helical" evidence="7">
    <location>
        <begin position="96"/>
        <end position="113"/>
    </location>
</feature>
<name>A0ABU5ITS7_9BACI</name>
<feature type="transmembrane region" description="Helical" evidence="7">
    <location>
        <begin position="122"/>
        <end position="141"/>
    </location>
</feature>
<sequence>MYFYYLLLLLTSFLWAGNFIAGKFMVGHASSLVLTEIRWVIAIIALVPIIFIKEKTFKFNRKALLPLIGMGATGIVIFNLFMFLALKHTTADNVGLISTLNPIAIAIFSFIFFKEKLSPQKLFAIVISFIGIIIVLSHGDFSRLLNLHFNMGDFYMIIAVAAWGLYSTFGKMAMNTVSPFLSTFWSGVFGVIMILPFISTDIKIVDADSSFWIASLYTGIGATVLGMVFWNIGVKQVGSTMSGMFLNFNPIFTAGLAYVFLGERMGAAQWTGAFIVIVGVLLFTNDTLFSKLTFHSKKVSKLPQ</sequence>
<keyword evidence="3" id="KW-1003">Cell membrane</keyword>
<comment type="similarity">
    <text evidence="2">Belongs to the EamA transporter family.</text>
</comment>
<evidence type="ECO:0000256" key="5">
    <source>
        <dbReference type="ARBA" id="ARBA00022989"/>
    </source>
</evidence>
<dbReference type="InterPro" id="IPR051258">
    <property type="entry name" value="Diverse_Substrate_Transporter"/>
</dbReference>
<dbReference type="Pfam" id="PF00892">
    <property type="entry name" value="EamA"/>
    <property type="match status" value="2"/>
</dbReference>
<dbReference type="InterPro" id="IPR000620">
    <property type="entry name" value="EamA_dom"/>
</dbReference>
<dbReference type="PANTHER" id="PTHR42920:SF15">
    <property type="entry name" value="MEMBRANE PROTEIN"/>
    <property type="match status" value="1"/>
</dbReference>
<feature type="transmembrane region" description="Helical" evidence="7">
    <location>
        <begin position="178"/>
        <end position="199"/>
    </location>
</feature>
<dbReference type="Proteomes" id="UP001290455">
    <property type="component" value="Unassembled WGS sequence"/>
</dbReference>
<dbReference type="EMBL" id="JAXOFX010000001">
    <property type="protein sequence ID" value="MDZ5470539.1"/>
    <property type="molecule type" value="Genomic_DNA"/>
</dbReference>
<dbReference type="RefSeq" id="WP_322444838.1">
    <property type="nucleotide sequence ID" value="NZ_JAXOFX010000001.1"/>
</dbReference>
<keyword evidence="6 7" id="KW-0472">Membrane</keyword>
<keyword evidence="5 7" id="KW-1133">Transmembrane helix</keyword>
<comment type="caution">
    <text evidence="9">The sequence shown here is derived from an EMBL/GenBank/DDBJ whole genome shotgun (WGS) entry which is preliminary data.</text>
</comment>
<dbReference type="SUPFAM" id="SSF103481">
    <property type="entry name" value="Multidrug resistance efflux transporter EmrE"/>
    <property type="match status" value="2"/>
</dbReference>
<accession>A0ABU5ITS7</accession>
<organism evidence="9 10">
    <name type="scientific">Robertmurraya mangrovi</name>
    <dbReference type="NCBI Taxonomy" id="3098077"/>
    <lineage>
        <taxon>Bacteria</taxon>
        <taxon>Bacillati</taxon>
        <taxon>Bacillota</taxon>
        <taxon>Bacilli</taxon>
        <taxon>Bacillales</taxon>
        <taxon>Bacillaceae</taxon>
        <taxon>Robertmurraya</taxon>
    </lineage>
</organism>
<feature type="domain" description="EamA" evidence="8">
    <location>
        <begin position="4"/>
        <end position="136"/>
    </location>
</feature>
<dbReference type="InterPro" id="IPR037185">
    <property type="entry name" value="EmrE-like"/>
</dbReference>
<dbReference type="PANTHER" id="PTHR42920">
    <property type="entry name" value="OS03G0707200 PROTEIN-RELATED"/>
    <property type="match status" value="1"/>
</dbReference>
<feature type="transmembrane region" description="Helical" evidence="7">
    <location>
        <begin position="147"/>
        <end position="166"/>
    </location>
</feature>
<comment type="subcellular location">
    <subcellularLocation>
        <location evidence="1">Cell membrane</location>
        <topology evidence="1">Multi-pass membrane protein</topology>
    </subcellularLocation>
</comment>
<evidence type="ECO:0000256" key="2">
    <source>
        <dbReference type="ARBA" id="ARBA00007362"/>
    </source>
</evidence>